<name>A0A8S2PKX6_9BILA</name>
<reference evidence="2" key="1">
    <citation type="submission" date="2021-02" db="EMBL/GenBank/DDBJ databases">
        <authorList>
            <person name="Nowell W R."/>
        </authorList>
    </citation>
    <scope>NUCLEOTIDE SEQUENCE</scope>
</reference>
<evidence type="ECO:0000313" key="2">
    <source>
        <dbReference type="EMBL" id="CAF4051290.1"/>
    </source>
</evidence>
<protein>
    <submittedName>
        <fullName evidence="2">Uncharacterized protein</fullName>
    </submittedName>
</protein>
<dbReference type="EMBL" id="CAJOBA010037912">
    <property type="protein sequence ID" value="CAF4051290.1"/>
    <property type="molecule type" value="Genomic_DNA"/>
</dbReference>
<sequence>MQVNLLEKVQSSTFIARSCTTYPLEDETIDGVRTIDSILNNYLASKVATDHDKRLYSSNQDSIDDLYIQLMGRSLSKTSKLQKNNELSSLENLLEERPRSVLWPRICFFAQAERQGSNTKRCFPYEHEQKRN</sequence>
<dbReference type="Proteomes" id="UP000677228">
    <property type="component" value="Unassembled WGS sequence"/>
</dbReference>
<dbReference type="AlphaFoldDB" id="A0A8S2PKX6"/>
<comment type="caution">
    <text evidence="2">The sequence shown here is derived from an EMBL/GenBank/DDBJ whole genome shotgun (WGS) entry which is preliminary data.</text>
</comment>
<dbReference type="EMBL" id="CAJNOK010016364">
    <property type="protein sequence ID" value="CAF1243803.1"/>
    <property type="molecule type" value="Genomic_DNA"/>
</dbReference>
<proteinExistence type="predicted"/>
<evidence type="ECO:0000313" key="1">
    <source>
        <dbReference type="EMBL" id="CAF1243803.1"/>
    </source>
</evidence>
<evidence type="ECO:0000313" key="3">
    <source>
        <dbReference type="Proteomes" id="UP000682733"/>
    </source>
</evidence>
<accession>A0A8S2PKX6</accession>
<dbReference type="Proteomes" id="UP000682733">
    <property type="component" value="Unassembled WGS sequence"/>
</dbReference>
<organism evidence="2 3">
    <name type="scientific">Didymodactylos carnosus</name>
    <dbReference type="NCBI Taxonomy" id="1234261"/>
    <lineage>
        <taxon>Eukaryota</taxon>
        <taxon>Metazoa</taxon>
        <taxon>Spiralia</taxon>
        <taxon>Gnathifera</taxon>
        <taxon>Rotifera</taxon>
        <taxon>Eurotatoria</taxon>
        <taxon>Bdelloidea</taxon>
        <taxon>Philodinida</taxon>
        <taxon>Philodinidae</taxon>
        <taxon>Didymodactylos</taxon>
    </lineage>
</organism>
<gene>
    <name evidence="1" type="ORF">OVA965_LOCUS25948</name>
    <name evidence="2" type="ORF">TMI583_LOCUS26680</name>
</gene>